<sequence>MKGIVFNLLEDAVSEHYGAETWELLLDDTGLDGVYSSLGDYPDSNMQAIVEAAALRLKIPGSDVLRWFGEAAMPLLKNTYPEIFAPFHSSRAFILSEPESESGLIDFSQNSADMGNHQPCAG</sequence>
<dbReference type="EMBL" id="WOSW01000031">
    <property type="protein sequence ID" value="NHO33566.1"/>
    <property type="molecule type" value="Genomic_DNA"/>
</dbReference>
<dbReference type="Gene3D" id="3.90.1520.10">
    <property type="entry name" value="H-NOX domain"/>
    <property type="match status" value="1"/>
</dbReference>
<dbReference type="SUPFAM" id="SSF111126">
    <property type="entry name" value="Ligand-binding domain in the NO signalling and Golgi transport"/>
    <property type="match status" value="1"/>
</dbReference>
<evidence type="ECO:0000259" key="1">
    <source>
        <dbReference type="Pfam" id="PF07700"/>
    </source>
</evidence>
<evidence type="ECO:0000313" key="2">
    <source>
        <dbReference type="EMBL" id="NHO33566.1"/>
    </source>
</evidence>
<dbReference type="InterPro" id="IPR024096">
    <property type="entry name" value="NO_sig/Golgi_transp_ligand-bd"/>
</dbReference>
<keyword evidence="3" id="KW-1185">Reference proteome</keyword>
<dbReference type="InterPro" id="IPR011644">
    <property type="entry name" value="Heme_NO-bd"/>
</dbReference>
<reference evidence="2 3" key="1">
    <citation type="journal article" date="2020" name="Int. J. Syst. Evol. Microbiol.">
        <title>Novel acetic acid bacteria from cider fermentations: Acetobacter conturbans sp. nov. and Acetobacter fallax sp. nov.</title>
        <authorList>
            <person name="Sombolestani A.S."/>
            <person name="Cleenwerck I."/>
            <person name="Cnockaert M."/>
            <person name="Borremans W."/>
            <person name="Wieme A.D."/>
            <person name="De Vuyst L."/>
            <person name="Vandamme P."/>
        </authorList>
    </citation>
    <scope>NUCLEOTIDE SEQUENCE [LARGE SCALE GENOMIC DNA]</scope>
    <source>
        <strain evidence="2 3">LMG 1637</strain>
    </source>
</reference>
<name>A0ABX0KEN9_9PROT</name>
<dbReference type="Pfam" id="PF07700">
    <property type="entry name" value="HNOB"/>
    <property type="match status" value="1"/>
</dbReference>
<protein>
    <recommendedName>
        <fullName evidence="1">Heme NO-binding domain-containing protein</fullName>
    </recommendedName>
</protein>
<accession>A0ABX0KEN9</accession>
<comment type="caution">
    <text evidence="2">The sequence shown here is derived from an EMBL/GenBank/DDBJ whole genome shotgun (WGS) entry which is preliminary data.</text>
</comment>
<evidence type="ECO:0000313" key="3">
    <source>
        <dbReference type="Proteomes" id="UP000615326"/>
    </source>
</evidence>
<dbReference type="InterPro" id="IPR038158">
    <property type="entry name" value="H-NOX_domain_sf"/>
</dbReference>
<organism evidence="2 3">
    <name type="scientific">Acetobacter fallax</name>
    <dbReference type="NCBI Taxonomy" id="1737473"/>
    <lineage>
        <taxon>Bacteria</taxon>
        <taxon>Pseudomonadati</taxon>
        <taxon>Pseudomonadota</taxon>
        <taxon>Alphaproteobacteria</taxon>
        <taxon>Acetobacterales</taxon>
        <taxon>Acetobacteraceae</taxon>
        <taxon>Acetobacter</taxon>
    </lineage>
</organism>
<dbReference type="Proteomes" id="UP000615326">
    <property type="component" value="Unassembled WGS sequence"/>
</dbReference>
<feature type="domain" description="Heme NO-binding" evidence="1">
    <location>
        <begin position="2"/>
        <end position="88"/>
    </location>
</feature>
<gene>
    <name evidence="2" type="ORF">GOB84_13560</name>
</gene>
<proteinExistence type="predicted"/>